<dbReference type="InterPro" id="IPR037185">
    <property type="entry name" value="EmrE-like"/>
</dbReference>
<keyword evidence="3 6" id="KW-0812">Transmembrane</keyword>
<dbReference type="SUPFAM" id="SSF103481">
    <property type="entry name" value="Multidrug resistance efflux transporter EmrE"/>
    <property type="match status" value="2"/>
</dbReference>
<proteinExistence type="inferred from homology"/>
<reference evidence="9" key="1">
    <citation type="journal article" date="2019" name="Int. J. Syst. Evol. Microbiol.">
        <title>The Global Catalogue of Microorganisms (GCM) 10K type strain sequencing project: providing services to taxonomists for standard genome sequencing and annotation.</title>
        <authorList>
            <consortium name="The Broad Institute Genomics Platform"/>
            <consortium name="The Broad Institute Genome Sequencing Center for Infectious Disease"/>
            <person name="Wu L."/>
            <person name="Ma J."/>
        </authorList>
    </citation>
    <scope>NUCLEOTIDE SEQUENCE [LARGE SCALE GENOMIC DNA]</scope>
    <source>
        <strain evidence="9">CGMCC 1.16444</strain>
    </source>
</reference>
<evidence type="ECO:0000256" key="6">
    <source>
        <dbReference type="SAM" id="Phobius"/>
    </source>
</evidence>
<comment type="caution">
    <text evidence="8">The sequence shown here is derived from an EMBL/GenBank/DDBJ whole genome shotgun (WGS) entry which is preliminary data.</text>
</comment>
<dbReference type="PANTHER" id="PTHR32322:SF2">
    <property type="entry name" value="EAMA DOMAIN-CONTAINING PROTEIN"/>
    <property type="match status" value="1"/>
</dbReference>
<dbReference type="PANTHER" id="PTHR32322">
    <property type="entry name" value="INNER MEMBRANE TRANSPORTER"/>
    <property type="match status" value="1"/>
</dbReference>
<dbReference type="Proteomes" id="UP001595796">
    <property type="component" value="Unassembled WGS sequence"/>
</dbReference>
<feature type="transmembrane region" description="Helical" evidence="6">
    <location>
        <begin position="227"/>
        <end position="247"/>
    </location>
</feature>
<feature type="transmembrane region" description="Helical" evidence="6">
    <location>
        <begin position="51"/>
        <end position="69"/>
    </location>
</feature>
<evidence type="ECO:0000256" key="2">
    <source>
        <dbReference type="ARBA" id="ARBA00007362"/>
    </source>
</evidence>
<feature type="transmembrane region" description="Helical" evidence="6">
    <location>
        <begin position="194"/>
        <end position="215"/>
    </location>
</feature>
<accession>A0ABV9YWQ0</accession>
<feature type="transmembrane region" description="Helical" evidence="6">
    <location>
        <begin position="81"/>
        <end position="99"/>
    </location>
</feature>
<evidence type="ECO:0000256" key="3">
    <source>
        <dbReference type="ARBA" id="ARBA00022692"/>
    </source>
</evidence>
<dbReference type="InterPro" id="IPR050638">
    <property type="entry name" value="AA-Vitamin_Transporters"/>
</dbReference>
<keyword evidence="4 6" id="KW-1133">Transmembrane helix</keyword>
<feature type="transmembrane region" description="Helical" evidence="6">
    <location>
        <begin position="160"/>
        <end position="182"/>
    </location>
</feature>
<gene>
    <name evidence="8" type="ORF">ACFPFW_01255</name>
</gene>
<feature type="transmembrane region" description="Helical" evidence="6">
    <location>
        <begin position="259"/>
        <end position="277"/>
    </location>
</feature>
<comment type="similarity">
    <text evidence="2">Belongs to the EamA transporter family.</text>
</comment>
<evidence type="ECO:0000256" key="5">
    <source>
        <dbReference type="ARBA" id="ARBA00023136"/>
    </source>
</evidence>
<dbReference type="EMBL" id="JBHSJF010000001">
    <property type="protein sequence ID" value="MFC5066639.1"/>
    <property type="molecule type" value="Genomic_DNA"/>
</dbReference>
<feature type="domain" description="EamA" evidence="7">
    <location>
        <begin position="22"/>
        <end position="151"/>
    </location>
</feature>
<dbReference type="Pfam" id="PF00892">
    <property type="entry name" value="EamA"/>
    <property type="match status" value="2"/>
</dbReference>
<dbReference type="InterPro" id="IPR000620">
    <property type="entry name" value="EamA_dom"/>
</dbReference>
<evidence type="ECO:0000256" key="4">
    <source>
        <dbReference type="ARBA" id="ARBA00022989"/>
    </source>
</evidence>
<feature type="transmembrane region" description="Helical" evidence="6">
    <location>
        <begin position="283"/>
        <end position="302"/>
    </location>
</feature>
<feature type="domain" description="EamA" evidence="7">
    <location>
        <begin position="167"/>
        <end position="301"/>
    </location>
</feature>
<comment type="subcellular location">
    <subcellularLocation>
        <location evidence="1">Membrane</location>
        <topology evidence="1">Multi-pass membrane protein</topology>
    </subcellularLocation>
</comment>
<keyword evidence="9" id="KW-1185">Reference proteome</keyword>
<evidence type="ECO:0000313" key="9">
    <source>
        <dbReference type="Proteomes" id="UP001595796"/>
    </source>
</evidence>
<evidence type="ECO:0000313" key="8">
    <source>
        <dbReference type="EMBL" id="MFC5066639.1"/>
    </source>
</evidence>
<organism evidence="8 9">
    <name type="scientific">Flaviflagellibacter deserti</name>
    <dbReference type="NCBI Taxonomy" id="2267266"/>
    <lineage>
        <taxon>Bacteria</taxon>
        <taxon>Pseudomonadati</taxon>
        <taxon>Pseudomonadota</taxon>
        <taxon>Alphaproteobacteria</taxon>
        <taxon>Hyphomicrobiales</taxon>
        <taxon>Flaviflagellibacter</taxon>
    </lineage>
</organism>
<protein>
    <submittedName>
        <fullName evidence="8">DMT family transporter</fullName>
    </submittedName>
</protein>
<name>A0ABV9YWQ0_9HYPH</name>
<evidence type="ECO:0000256" key="1">
    <source>
        <dbReference type="ARBA" id="ARBA00004141"/>
    </source>
</evidence>
<sequence length="305" mass="32719">MSSDSVSAELSRSDFGRAEWGLAFLVLFAWSTSWIALHWQLGEVAPEISIVWRFVVAGLFMVGWCLVTGERLRGFSARDHLIFAVLGATLFSTNFALFYHAGLSLVSGMLSVVFALAAPGNVIMQSVVMRRPVAWTVALGSMIGVLGVATLFAPEFLAHGIGHGTGLVLAALGTLVFCTGNFVSTRVQARGIPLASATAWGMIYGAAGLALTSWLRGIPFDIEWTPAYLGSLVYLALISSVIAFMSYLSLLRRIGPARAGYLTVLFPVFALMISALLEGYQWTAWSFAGIAAVAIGNVLVLWRKS</sequence>
<feature type="transmembrane region" description="Helical" evidence="6">
    <location>
        <begin position="20"/>
        <end position="39"/>
    </location>
</feature>
<feature type="transmembrane region" description="Helical" evidence="6">
    <location>
        <begin position="133"/>
        <end position="154"/>
    </location>
</feature>
<evidence type="ECO:0000259" key="7">
    <source>
        <dbReference type="Pfam" id="PF00892"/>
    </source>
</evidence>
<dbReference type="RefSeq" id="WP_114955412.1">
    <property type="nucleotide sequence ID" value="NZ_JBHSJF010000001.1"/>
</dbReference>
<feature type="transmembrane region" description="Helical" evidence="6">
    <location>
        <begin position="105"/>
        <end position="124"/>
    </location>
</feature>
<keyword evidence="5 6" id="KW-0472">Membrane</keyword>